<keyword evidence="7" id="KW-1185">Reference proteome</keyword>
<name>A0A6M0K6U5_9GAMM</name>
<evidence type="ECO:0000256" key="4">
    <source>
        <dbReference type="SAM" id="MobiDB-lite"/>
    </source>
</evidence>
<dbReference type="Gene3D" id="2.60.40.10">
    <property type="entry name" value="Immunoglobulins"/>
    <property type="match status" value="1"/>
</dbReference>
<comment type="subcellular location">
    <subcellularLocation>
        <location evidence="1">Secreted</location>
    </subcellularLocation>
</comment>
<dbReference type="PANTHER" id="PTHR23303:SF15">
    <property type="entry name" value="COLOSSIN-A"/>
    <property type="match status" value="1"/>
</dbReference>
<dbReference type="InterPro" id="IPR051417">
    <property type="entry name" value="SDr/BOS_complex"/>
</dbReference>
<feature type="region of interest" description="Disordered" evidence="4">
    <location>
        <begin position="1"/>
        <end position="23"/>
    </location>
</feature>
<dbReference type="InterPro" id="IPR033764">
    <property type="entry name" value="Sdr_B"/>
</dbReference>
<evidence type="ECO:0000313" key="7">
    <source>
        <dbReference type="Proteomes" id="UP000483379"/>
    </source>
</evidence>
<keyword evidence="3" id="KW-0732">Signal</keyword>
<dbReference type="SUPFAM" id="SSF117074">
    <property type="entry name" value="Hypothetical protein PA1324"/>
    <property type="match status" value="1"/>
</dbReference>
<sequence length="141" mass="14553">SGKVLIDPNVGPDETDSDAIDQGNGVSIIYDIGVVAGQDTPNNDAGVEEPPPPQVGSLSGRYFVDRNNNNQDDGEPGVASVSVALLDASGNPTGRTTTTDYYGNYSFGDLAPGTYGVQFTDTVSGKVLIDPNVGPDETDSD</sequence>
<keyword evidence="2" id="KW-0964">Secreted</keyword>
<accession>A0A6M0K6U5</accession>
<feature type="non-terminal residue" evidence="6">
    <location>
        <position position="141"/>
    </location>
</feature>
<evidence type="ECO:0000259" key="5">
    <source>
        <dbReference type="Pfam" id="PF17210"/>
    </source>
</evidence>
<dbReference type="Pfam" id="PF17210">
    <property type="entry name" value="SdrD_B"/>
    <property type="match status" value="1"/>
</dbReference>
<proteinExistence type="predicted"/>
<dbReference type="InterPro" id="IPR013783">
    <property type="entry name" value="Ig-like_fold"/>
</dbReference>
<evidence type="ECO:0000256" key="3">
    <source>
        <dbReference type="ARBA" id="ARBA00022729"/>
    </source>
</evidence>
<feature type="domain" description="SD-repeat containing protein B" evidence="5">
    <location>
        <begin position="62"/>
        <end position="141"/>
    </location>
</feature>
<dbReference type="Proteomes" id="UP000483379">
    <property type="component" value="Unassembled WGS sequence"/>
</dbReference>
<evidence type="ECO:0000256" key="2">
    <source>
        <dbReference type="ARBA" id="ARBA00022525"/>
    </source>
</evidence>
<evidence type="ECO:0000256" key="1">
    <source>
        <dbReference type="ARBA" id="ARBA00004613"/>
    </source>
</evidence>
<protein>
    <recommendedName>
        <fullName evidence="5">SD-repeat containing protein B domain-containing protein</fullName>
    </recommendedName>
</protein>
<evidence type="ECO:0000313" key="6">
    <source>
        <dbReference type="EMBL" id="NEV65478.1"/>
    </source>
</evidence>
<feature type="non-terminal residue" evidence="6">
    <location>
        <position position="1"/>
    </location>
</feature>
<dbReference type="GO" id="GO:0005576">
    <property type="term" value="C:extracellular region"/>
    <property type="evidence" value="ECO:0007669"/>
    <property type="project" value="UniProtKB-SubCell"/>
</dbReference>
<dbReference type="EMBL" id="JAAIJQ010000357">
    <property type="protein sequence ID" value="NEV65478.1"/>
    <property type="molecule type" value="Genomic_DNA"/>
</dbReference>
<organism evidence="6 7">
    <name type="scientific">Thiorhodococcus minor</name>
    <dbReference type="NCBI Taxonomy" id="57489"/>
    <lineage>
        <taxon>Bacteria</taxon>
        <taxon>Pseudomonadati</taxon>
        <taxon>Pseudomonadota</taxon>
        <taxon>Gammaproteobacteria</taxon>
        <taxon>Chromatiales</taxon>
        <taxon>Chromatiaceae</taxon>
        <taxon>Thiorhodococcus</taxon>
    </lineage>
</organism>
<dbReference type="RefSeq" id="WP_209262683.1">
    <property type="nucleotide sequence ID" value="NZ_JAAIJQ010000357.1"/>
</dbReference>
<dbReference type="AlphaFoldDB" id="A0A6M0K6U5"/>
<dbReference type="PANTHER" id="PTHR23303">
    <property type="entry name" value="CARBOXYPEPTIDASE REGULATORY REGION-CONTAINING"/>
    <property type="match status" value="1"/>
</dbReference>
<comment type="caution">
    <text evidence="6">The sequence shown here is derived from an EMBL/GenBank/DDBJ whole genome shotgun (WGS) entry which is preliminary data.</text>
</comment>
<gene>
    <name evidence="6" type="ORF">G3446_27315</name>
</gene>
<reference evidence="6 7" key="1">
    <citation type="submission" date="2020-02" db="EMBL/GenBank/DDBJ databases">
        <title>Genome sequences of Thiorhodococcus mannitoliphagus and Thiorhodococcus minor, purple sulfur photosynthetic bacteria in the gammaproteobacterial family, Chromatiaceae.</title>
        <authorList>
            <person name="Aviles F.A."/>
            <person name="Meyer T.E."/>
            <person name="Kyndt J.A."/>
        </authorList>
    </citation>
    <scope>NUCLEOTIDE SEQUENCE [LARGE SCALE GENOMIC DNA]</scope>
    <source>
        <strain evidence="6 7">DSM 11518</strain>
    </source>
</reference>